<reference evidence="7 8" key="1">
    <citation type="journal article" date="2013" name="Stand. Genomic Sci.">
        <title>Genome sequence of the reddish-pigmented Rubellimicrobium thermophilum type strain (DSM 16684(T)), a member of the Roseobacter clade.</title>
        <authorList>
            <person name="Fiebig A."/>
            <person name="Riedel T."/>
            <person name="Gronow S."/>
            <person name="Petersen J."/>
            <person name="Klenk H.P."/>
            <person name="Goker M."/>
        </authorList>
    </citation>
    <scope>NUCLEOTIDE SEQUENCE [LARGE SCALE GENOMIC DNA]</scope>
    <source>
        <strain evidence="7 8">DSM 16684</strain>
    </source>
</reference>
<dbReference type="PATRIC" id="fig|1123069.3.peg.2062"/>
<dbReference type="SUPFAM" id="SSF144091">
    <property type="entry name" value="Rhomboid-like"/>
    <property type="match status" value="1"/>
</dbReference>
<dbReference type="Gene3D" id="1.20.1540.10">
    <property type="entry name" value="Rhomboid-like"/>
    <property type="match status" value="1"/>
</dbReference>
<comment type="subcellular location">
    <subcellularLocation>
        <location evidence="1">Membrane</location>
        <topology evidence="1">Multi-pass membrane protein</topology>
    </subcellularLocation>
</comment>
<feature type="transmembrane region" description="Helical" evidence="5">
    <location>
        <begin position="21"/>
        <end position="42"/>
    </location>
</feature>
<feature type="transmembrane region" description="Helical" evidence="5">
    <location>
        <begin position="209"/>
        <end position="228"/>
    </location>
</feature>
<dbReference type="OrthoDB" id="7836448at2"/>
<organism evidence="7 8">
    <name type="scientific">Rubellimicrobium thermophilum DSM 16684</name>
    <dbReference type="NCBI Taxonomy" id="1123069"/>
    <lineage>
        <taxon>Bacteria</taxon>
        <taxon>Pseudomonadati</taxon>
        <taxon>Pseudomonadota</taxon>
        <taxon>Alphaproteobacteria</taxon>
        <taxon>Rhodobacterales</taxon>
        <taxon>Roseobacteraceae</taxon>
        <taxon>Rubellimicrobium</taxon>
    </lineage>
</organism>
<dbReference type="RefSeq" id="WP_021098171.1">
    <property type="nucleotide sequence ID" value="NZ_KE557321.1"/>
</dbReference>
<keyword evidence="3 5" id="KW-1133">Transmembrane helix</keyword>
<feature type="transmembrane region" description="Helical" evidence="5">
    <location>
        <begin position="178"/>
        <end position="197"/>
    </location>
</feature>
<evidence type="ECO:0000256" key="2">
    <source>
        <dbReference type="ARBA" id="ARBA00022692"/>
    </source>
</evidence>
<dbReference type="InterPro" id="IPR035952">
    <property type="entry name" value="Rhomboid-like_sf"/>
</dbReference>
<dbReference type="GO" id="GO:0004252">
    <property type="term" value="F:serine-type endopeptidase activity"/>
    <property type="evidence" value="ECO:0007669"/>
    <property type="project" value="InterPro"/>
</dbReference>
<dbReference type="STRING" id="1123069.ruthe_02087"/>
<protein>
    <submittedName>
        <fullName evidence="7">Putative membrane protein</fullName>
    </submittedName>
</protein>
<name>S9QYR2_9RHOB</name>
<dbReference type="Pfam" id="PF01694">
    <property type="entry name" value="Rhomboid"/>
    <property type="match status" value="1"/>
</dbReference>
<proteinExistence type="predicted"/>
<keyword evidence="2 5" id="KW-0812">Transmembrane</keyword>
<accession>S9QYR2</accession>
<dbReference type="PANTHER" id="PTHR43066:SF11">
    <property type="entry name" value="PEPTIDASE S54 RHOMBOID DOMAIN-CONTAINING PROTEIN"/>
    <property type="match status" value="1"/>
</dbReference>
<dbReference type="GO" id="GO:0016020">
    <property type="term" value="C:membrane"/>
    <property type="evidence" value="ECO:0007669"/>
    <property type="project" value="UniProtKB-SubCell"/>
</dbReference>
<dbReference type="AlphaFoldDB" id="S9QYR2"/>
<evidence type="ECO:0000256" key="1">
    <source>
        <dbReference type="ARBA" id="ARBA00004141"/>
    </source>
</evidence>
<keyword evidence="4 5" id="KW-0472">Membrane</keyword>
<evidence type="ECO:0000313" key="7">
    <source>
        <dbReference type="EMBL" id="EPX84727.1"/>
    </source>
</evidence>
<dbReference type="EMBL" id="AOLV01000020">
    <property type="protein sequence ID" value="EPX84727.1"/>
    <property type="molecule type" value="Genomic_DNA"/>
</dbReference>
<dbReference type="HOGENOM" id="CLU_1188778_0_0_5"/>
<keyword evidence="8" id="KW-1185">Reference proteome</keyword>
<dbReference type="PANTHER" id="PTHR43066">
    <property type="entry name" value="RHOMBOID-RELATED PROTEIN"/>
    <property type="match status" value="1"/>
</dbReference>
<feature type="transmembrane region" description="Helical" evidence="5">
    <location>
        <begin position="147"/>
        <end position="166"/>
    </location>
</feature>
<feature type="transmembrane region" description="Helical" evidence="5">
    <location>
        <begin position="120"/>
        <end position="141"/>
    </location>
</feature>
<evidence type="ECO:0000313" key="8">
    <source>
        <dbReference type="Proteomes" id="UP000015346"/>
    </source>
</evidence>
<gene>
    <name evidence="7" type="ORF">ruthe_02087</name>
</gene>
<evidence type="ECO:0000256" key="5">
    <source>
        <dbReference type="SAM" id="Phobius"/>
    </source>
</evidence>
<sequence>MARSFQRPLPPPEPGANAIGPLPGAVIVLALGLAAVEGVLALGQWGLLGGPEAIGWRAALVDRFAVSPRVLDYAMRGVDPSLWLRFAFYPVVHGGPLHAAFAAALLLALGKFVAEGIGSFGMLGVLAAGTLGGALLFAALAPEMAPLYGAYPGIYGLIGGFTYLLWLRLGRQGGNRLAAFRLIGMLMAVQLVFGMLFGSNPQWIGDVGGFLAGLAVAPLLAPGGLAALRARLRER</sequence>
<dbReference type="InterPro" id="IPR022764">
    <property type="entry name" value="Peptidase_S54_rhomboid_dom"/>
</dbReference>
<evidence type="ECO:0000259" key="6">
    <source>
        <dbReference type="Pfam" id="PF01694"/>
    </source>
</evidence>
<dbReference type="Proteomes" id="UP000015346">
    <property type="component" value="Unassembled WGS sequence"/>
</dbReference>
<comment type="caution">
    <text evidence="7">The sequence shown here is derived from an EMBL/GenBank/DDBJ whole genome shotgun (WGS) entry which is preliminary data.</text>
</comment>
<feature type="transmembrane region" description="Helical" evidence="5">
    <location>
        <begin position="86"/>
        <end position="108"/>
    </location>
</feature>
<evidence type="ECO:0000256" key="3">
    <source>
        <dbReference type="ARBA" id="ARBA00022989"/>
    </source>
</evidence>
<evidence type="ECO:0000256" key="4">
    <source>
        <dbReference type="ARBA" id="ARBA00023136"/>
    </source>
</evidence>
<feature type="domain" description="Peptidase S54 rhomboid" evidence="6">
    <location>
        <begin position="83"/>
        <end position="221"/>
    </location>
</feature>